<evidence type="ECO:0000313" key="3">
    <source>
        <dbReference type="Proteomes" id="UP001306950"/>
    </source>
</evidence>
<dbReference type="GO" id="GO:0004497">
    <property type="term" value="F:monooxygenase activity"/>
    <property type="evidence" value="ECO:0007669"/>
    <property type="project" value="UniProtKB-KW"/>
</dbReference>
<dbReference type="PANTHER" id="PTHR34474">
    <property type="entry name" value="SIGNAL TRANSDUCTION PROTEIN TRAP"/>
    <property type="match status" value="1"/>
</dbReference>
<dbReference type="Pfam" id="PF03992">
    <property type="entry name" value="ABM"/>
    <property type="match status" value="1"/>
</dbReference>
<protein>
    <submittedName>
        <fullName evidence="2">Antibiotic biosynthesis monooxygenase</fullName>
    </submittedName>
</protein>
<evidence type="ECO:0000259" key="1">
    <source>
        <dbReference type="PROSITE" id="PS51725"/>
    </source>
</evidence>
<dbReference type="SUPFAM" id="SSF54909">
    <property type="entry name" value="Dimeric alpha+beta barrel"/>
    <property type="match status" value="1"/>
</dbReference>
<accession>A0ABU7VVR7</accession>
<dbReference type="PROSITE" id="PS51725">
    <property type="entry name" value="ABM"/>
    <property type="match status" value="1"/>
</dbReference>
<keyword evidence="2" id="KW-0560">Oxidoreductase</keyword>
<dbReference type="Gene3D" id="3.30.70.100">
    <property type="match status" value="1"/>
</dbReference>
<dbReference type="PANTHER" id="PTHR34474:SF1">
    <property type="entry name" value="HEME-DEGRADING MONOOXYGENASE HMOA"/>
    <property type="match status" value="1"/>
</dbReference>
<dbReference type="InterPro" id="IPR011008">
    <property type="entry name" value="Dimeric_a/b-barrel"/>
</dbReference>
<keyword evidence="3" id="KW-1185">Reference proteome</keyword>
<gene>
    <name evidence="2" type="ORF">V3851_18725</name>
</gene>
<dbReference type="EMBL" id="JAZHPZ010000010">
    <property type="protein sequence ID" value="MEF2967869.1"/>
    <property type="molecule type" value="Genomic_DNA"/>
</dbReference>
<name>A0ABU7VVR7_9BACL</name>
<evidence type="ECO:0000313" key="2">
    <source>
        <dbReference type="EMBL" id="MEF2967869.1"/>
    </source>
</evidence>
<organism evidence="2 3">
    <name type="scientific">Paenibacillus haidiansis</name>
    <dbReference type="NCBI Taxonomy" id="1574488"/>
    <lineage>
        <taxon>Bacteria</taxon>
        <taxon>Bacillati</taxon>
        <taxon>Bacillota</taxon>
        <taxon>Bacilli</taxon>
        <taxon>Bacillales</taxon>
        <taxon>Paenibacillaceae</taxon>
        <taxon>Paenibacillus</taxon>
    </lineage>
</organism>
<reference evidence="2 3" key="1">
    <citation type="submission" date="2024-02" db="EMBL/GenBank/DDBJ databases">
        <title>A nitrogen-fixing paenibacillus bacterium.</title>
        <authorList>
            <person name="Zhang W.L."/>
            <person name="Chen S.F."/>
        </authorList>
    </citation>
    <scope>NUCLEOTIDE SEQUENCE [LARGE SCALE GENOMIC DNA]</scope>
    <source>
        <strain evidence="2 3">M1</strain>
    </source>
</reference>
<dbReference type="Proteomes" id="UP001306950">
    <property type="component" value="Unassembled WGS sequence"/>
</dbReference>
<dbReference type="InterPro" id="IPR050404">
    <property type="entry name" value="Heme-degrading_MO"/>
</dbReference>
<feature type="domain" description="ABM" evidence="1">
    <location>
        <begin position="2"/>
        <end position="93"/>
    </location>
</feature>
<keyword evidence="2" id="KW-0503">Monooxygenase</keyword>
<comment type="caution">
    <text evidence="2">The sequence shown here is derived from an EMBL/GenBank/DDBJ whole genome shotgun (WGS) entry which is preliminary data.</text>
</comment>
<proteinExistence type="predicted"/>
<sequence>MFVMTRTMLIEKGNSDKVIARFSSPGPMDEMDGLVDISVMVNTKSKEQEEVVVVIRWESQDAWKNWEKSDAHIQGHKENRGKQPPAYILSTEVKLYDAEVVKRGKAYRG</sequence>
<dbReference type="RefSeq" id="WP_331848082.1">
    <property type="nucleotide sequence ID" value="NZ_JAZHPZ010000010.1"/>
</dbReference>
<dbReference type="InterPro" id="IPR007138">
    <property type="entry name" value="ABM_dom"/>
</dbReference>